<keyword evidence="5 9" id="KW-1133">Transmembrane helix</keyword>
<evidence type="ECO:0000256" key="3">
    <source>
        <dbReference type="ARBA" id="ARBA00022475"/>
    </source>
</evidence>
<feature type="transmembrane region" description="Helical" evidence="9">
    <location>
        <begin position="104"/>
        <end position="123"/>
    </location>
</feature>
<feature type="transmembrane region" description="Helical" evidence="9">
    <location>
        <begin position="472"/>
        <end position="494"/>
    </location>
</feature>
<feature type="transmembrane region" description="Helical" evidence="9">
    <location>
        <begin position="67"/>
        <end position="92"/>
    </location>
</feature>
<dbReference type="GO" id="GO:0022857">
    <property type="term" value="F:transmembrane transporter activity"/>
    <property type="evidence" value="ECO:0007669"/>
    <property type="project" value="InterPro"/>
</dbReference>
<evidence type="ECO:0000313" key="12">
    <source>
        <dbReference type="Proteomes" id="UP000248405"/>
    </source>
</evidence>
<evidence type="ECO:0000259" key="10">
    <source>
        <dbReference type="PROSITE" id="PS50850"/>
    </source>
</evidence>
<keyword evidence="2" id="KW-0813">Transport</keyword>
<keyword evidence="12" id="KW-1185">Reference proteome</keyword>
<dbReference type="OrthoDB" id="446368at2759"/>
<feature type="transmembrane region" description="Helical" evidence="9">
    <location>
        <begin position="300"/>
        <end position="325"/>
    </location>
</feature>
<keyword evidence="6 9" id="KW-0472">Membrane</keyword>
<evidence type="ECO:0000256" key="1">
    <source>
        <dbReference type="ARBA" id="ARBA00004651"/>
    </source>
</evidence>
<accession>A0A319B4E0</accession>
<dbReference type="CDD" id="cd17323">
    <property type="entry name" value="MFS_Tpo1_MDR_like"/>
    <property type="match status" value="1"/>
</dbReference>
<dbReference type="PANTHER" id="PTHR23502:SF186">
    <property type="entry name" value="MAJOR FACILITATOR SUPERFAMILY (MFS) PROFILE DOMAIN-CONTAINING PROTEIN"/>
    <property type="match status" value="1"/>
</dbReference>
<dbReference type="PROSITE" id="PS50850">
    <property type="entry name" value="MFS"/>
    <property type="match status" value="1"/>
</dbReference>
<evidence type="ECO:0000256" key="5">
    <source>
        <dbReference type="ARBA" id="ARBA00022989"/>
    </source>
</evidence>
<evidence type="ECO:0000256" key="7">
    <source>
        <dbReference type="ARBA" id="ARBA00038459"/>
    </source>
</evidence>
<keyword evidence="3" id="KW-1003">Cell membrane</keyword>
<protein>
    <submittedName>
        <fullName evidence="11">MFS general substrate transporter</fullName>
    </submittedName>
</protein>
<feature type="transmembrane region" description="Helical" evidence="9">
    <location>
        <begin position="135"/>
        <end position="153"/>
    </location>
</feature>
<proteinExistence type="inferred from homology"/>
<evidence type="ECO:0000256" key="9">
    <source>
        <dbReference type="SAM" id="Phobius"/>
    </source>
</evidence>
<keyword evidence="4 9" id="KW-0812">Transmembrane</keyword>
<feature type="transmembrane region" description="Helical" evidence="9">
    <location>
        <begin position="159"/>
        <end position="182"/>
    </location>
</feature>
<evidence type="ECO:0000256" key="2">
    <source>
        <dbReference type="ARBA" id="ARBA00022448"/>
    </source>
</evidence>
<evidence type="ECO:0000256" key="4">
    <source>
        <dbReference type="ARBA" id="ARBA00022692"/>
    </source>
</evidence>
<dbReference type="GeneID" id="37216001"/>
<name>A0A319B4E0_ASPVC</name>
<evidence type="ECO:0000256" key="6">
    <source>
        <dbReference type="ARBA" id="ARBA00023136"/>
    </source>
</evidence>
<gene>
    <name evidence="11" type="ORF">BO88DRAFT_465455</name>
</gene>
<organism evidence="11 12">
    <name type="scientific">Aspergillus vadensis (strain CBS 113365 / IMI 142717 / IBT 24658)</name>
    <dbReference type="NCBI Taxonomy" id="1448311"/>
    <lineage>
        <taxon>Eukaryota</taxon>
        <taxon>Fungi</taxon>
        <taxon>Dikarya</taxon>
        <taxon>Ascomycota</taxon>
        <taxon>Pezizomycotina</taxon>
        <taxon>Eurotiomycetes</taxon>
        <taxon>Eurotiomycetidae</taxon>
        <taxon>Eurotiales</taxon>
        <taxon>Aspergillaceae</taxon>
        <taxon>Aspergillus</taxon>
        <taxon>Aspergillus subgen. Circumdati</taxon>
    </lineage>
</organism>
<feature type="transmembrane region" description="Helical" evidence="9">
    <location>
        <begin position="223"/>
        <end position="244"/>
    </location>
</feature>
<dbReference type="Proteomes" id="UP000248405">
    <property type="component" value="Unassembled WGS sequence"/>
</dbReference>
<dbReference type="InterPro" id="IPR011701">
    <property type="entry name" value="MFS"/>
</dbReference>
<dbReference type="Gene3D" id="1.20.1250.20">
    <property type="entry name" value="MFS general substrate transporter like domains"/>
    <property type="match status" value="1"/>
</dbReference>
<feature type="domain" description="Major facilitator superfamily (MFS) profile" evidence="10">
    <location>
        <begin position="69"/>
        <end position="501"/>
    </location>
</feature>
<sequence>MAPHESNEKPSVRQVPLWRLVWDQALILPEVRDHHYPGSGTDIDPYRVWWIPNDARNPISFSSGRKWFITSLVTSSTFGVALVSSAFTGGSATIMAEFHINHEVANLGVSLFVLGFALGPLLWAPLSEMFGRQKLFIVTYSAMTAFIACTTAAQDIQTILVLRFFAGAFGSSPLTNAGGVVADMFAPSQRGLAMALFASAPFLGPVVGPIVGGFLGMSAGWRWVLGLLATVSGVLWILGALMIPETYTPVLVRRRAEELSRINGKVYLSQLDVEKPPAKLCLAFKIALSRPWKLLFREPIVFLFSAYLALIYGTLYMLFAAYPIIYQQHFGWNQGIGGLPFLGVLVGMILALLYTILDNKRYVQIVQENGGQATPEARLPPCIIGGVVIPVGLFWFAWTNSPSIHWISSVLSGVGFGFGMVLVFLSVLNYLIDTYTIYAASVLAASAFTRSLFGAAFPLFTDQMFQNLGLHWAASVPAFLSVACVPFPVILYIYGEKIRKRCRYGTKEEIFMHHTRHENLEQPVAESSENQDPGGCPSRLDRESRSLFDADRVNAPER</sequence>
<feature type="transmembrane region" description="Helical" evidence="9">
    <location>
        <begin position="337"/>
        <end position="357"/>
    </location>
</feature>
<comment type="similarity">
    <text evidence="7">Belongs to the major facilitator superfamily. DHA1 family. Polyamines/proton antiporter (TC 2.A.1.2.16) subfamily.</text>
</comment>
<dbReference type="PANTHER" id="PTHR23502">
    <property type="entry name" value="MAJOR FACILITATOR SUPERFAMILY"/>
    <property type="match status" value="1"/>
</dbReference>
<dbReference type="FunFam" id="1.20.1250.20:FF:000266">
    <property type="entry name" value="MFS multidrug transporter, putative"/>
    <property type="match status" value="1"/>
</dbReference>
<dbReference type="InterPro" id="IPR020846">
    <property type="entry name" value="MFS_dom"/>
</dbReference>
<evidence type="ECO:0000256" key="8">
    <source>
        <dbReference type="SAM" id="MobiDB-lite"/>
    </source>
</evidence>
<dbReference type="EMBL" id="KZ821629">
    <property type="protein sequence ID" value="PYH67646.1"/>
    <property type="molecule type" value="Genomic_DNA"/>
</dbReference>
<dbReference type="SUPFAM" id="SSF103473">
    <property type="entry name" value="MFS general substrate transporter"/>
    <property type="match status" value="1"/>
</dbReference>
<dbReference type="GO" id="GO:0005886">
    <property type="term" value="C:plasma membrane"/>
    <property type="evidence" value="ECO:0007669"/>
    <property type="project" value="UniProtKB-SubCell"/>
</dbReference>
<feature type="region of interest" description="Disordered" evidence="8">
    <location>
        <begin position="521"/>
        <end position="558"/>
    </location>
</feature>
<feature type="transmembrane region" description="Helical" evidence="9">
    <location>
        <begin position="404"/>
        <end position="428"/>
    </location>
</feature>
<evidence type="ECO:0000313" key="11">
    <source>
        <dbReference type="EMBL" id="PYH67646.1"/>
    </source>
</evidence>
<dbReference type="RefSeq" id="XP_025561440.1">
    <property type="nucleotide sequence ID" value="XM_025711409.1"/>
</dbReference>
<feature type="transmembrane region" description="Helical" evidence="9">
    <location>
        <begin position="378"/>
        <end position="398"/>
    </location>
</feature>
<dbReference type="Pfam" id="PF07690">
    <property type="entry name" value="MFS_1"/>
    <property type="match status" value="1"/>
</dbReference>
<dbReference type="InterPro" id="IPR036259">
    <property type="entry name" value="MFS_trans_sf"/>
</dbReference>
<feature type="transmembrane region" description="Helical" evidence="9">
    <location>
        <begin position="435"/>
        <end position="460"/>
    </location>
</feature>
<feature type="compositionally biased region" description="Basic and acidic residues" evidence="8">
    <location>
        <begin position="539"/>
        <end position="558"/>
    </location>
</feature>
<reference evidence="11" key="1">
    <citation type="submission" date="2016-12" db="EMBL/GenBank/DDBJ databases">
        <title>The genomes of Aspergillus section Nigri reveals drivers in fungal speciation.</title>
        <authorList>
            <consortium name="DOE Joint Genome Institute"/>
            <person name="Vesth T.C."/>
            <person name="Nybo J."/>
            <person name="Theobald S."/>
            <person name="Brandl J."/>
            <person name="Frisvad J.C."/>
            <person name="Nielsen K.F."/>
            <person name="Lyhne E.K."/>
            <person name="Kogle M.E."/>
            <person name="Kuo A."/>
            <person name="Riley R."/>
            <person name="Clum A."/>
            <person name="Nolan M."/>
            <person name="Lipzen A."/>
            <person name="Salamov A."/>
            <person name="Henrissat B."/>
            <person name="Wiebenga A."/>
            <person name="De Vries R.P."/>
            <person name="Grigoriev I.V."/>
            <person name="Mortensen U.H."/>
            <person name="Andersen M.R."/>
            <person name="Baker S.E."/>
        </authorList>
    </citation>
    <scope>NUCLEOTIDE SEQUENCE [LARGE SCALE GENOMIC DNA]</scope>
    <source>
        <strain evidence="11">CBS 113365</strain>
    </source>
</reference>
<comment type="subcellular location">
    <subcellularLocation>
        <location evidence="1">Cell membrane</location>
        <topology evidence="1">Multi-pass membrane protein</topology>
    </subcellularLocation>
</comment>
<dbReference type="AlphaFoldDB" id="A0A319B4E0"/>
<feature type="transmembrane region" description="Helical" evidence="9">
    <location>
        <begin position="194"/>
        <end position="217"/>
    </location>
</feature>